<keyword evidence="6" id="KW-0564">Palmitate</keyword>
<evidence type="ECO:0000313" key="14">
    <source>
        <dbReference type="EMBL" id="RPB19513.1"/>
    </source>
</evidence>
<proteinExistence type="inferred from homology"/>
<keyword evidence="15" id="KW-1185">Reference proteome</keyword>
<feature type="transmembrane region" description="Helical" evidence="11">
    <location>
        <begin position="493"/>
        <end position="515"/>
    </location>
</feature>
<feature type="compositionally biased region" description="Polar residues" evidence="12">
    <location>
        <begin position="1"/>
        <end position="14"/>
    </location>
</feature>
<feature type="compositionally biased region" description="Polar residues" evidence="12">
    <location>
        <begin position="200"/>
        <end position="229"/>
    </location>
</feature>
<keyword evidence="2 11" id="KW-0808">Transferase</keyword>
<comment type="domain">
    <text evidence="11">The DHHC domain is required for palmitoyltransferase activity.</text>
</comment>
<evidence type="ECO:0000256" key="5">
    <source>
        <dbReference type="ARBA" id="ARBA00023136"/>
    </source>
</evidence>
<protein>
    <recommendedName>
        <fullName evidence="11">Palmitoyltransferase</fullName>
        <ecNumber evidence="11">2.3.1.225</ecNumber>
    </recommendedName>
</protein>
<dbReference type="EC" id="2.3.1.225" evidence="11"/>
<dbReference type="InterPro" id="IPR001594">
    <property type="entry name" value="Palmitoyltrfase_DHHC"/>
</dbReference>
<dbReference type="PANTHER" id="PTHR22883:SF43">
    <property type="entry name" value="PALMITOYLTRANSFERASE APP"/>
    <property type="match status" value="1"/>
</dbReference>
<evidence type="ECO:0000256" key="1">
    <source>
        <dbReference type="ARBA" id="ARBA00004127"/>
    </source>
</evidence>
<dbReference type="Pfam" id="PF01529">
    <property type="entry name" value="DHHC"/>
    <property type="match status" value="1"/>
</dbReference>
<feature type="compositionally biased region" description="Basic and acidic residues" evidence="12">
    <location>
        <begin position="252"/>
        <end position="262"/>
    </location>
</feature>
<keyword evidence="8 11" id="KW-0012">Acyltransferase</keyword>
<evidence type="ECO:0000256" key="6">
    <source>
        <dbReference type="ARBA" id="ARBA00023139"/>
    </source>
</evidence>
<keyword evidence="4 11" id="KW-1133">Transmembrane helix</keyword>
<keyword evidence="3 11" id="KW-0812">Transmembrane</keyword>
<dbReference type="GO" id="GO:0005783">
    <property type="term" value="C:endoplasmic reticulum"/>
    <property type="evidence" value="ECO:0007669"/>
    <property type="project" value="TreeGrafter"/>
</dbReference>
<feature type="domain" description="Palmitoyltransferase DHHC" evidence="13">
    <location>
        <begin position="404"/>
        <end position="527"/>
    </location>
</feature>
<name>A0A3N4L9E4_9PEZI</name>
<feature type="transmembrane region" description="Helical" evidence="11">
    <location>
        <begin position="307"/>
        <end position="329"/>
    </location>
</feature>
<dbReference type="EMBL" id="ML121588">
    <property type="protein sequence ID" value="RPB19513.1"/>
    <property type="molecule type" value="Genomic_DNA"/>
</dbReference>
<dbReference type="STRING" id="1051890.A0A3N4L9E4"/>
<evidence type="ECO:0000256" key="7">
    <source>
        <dbReference type="ARBA" id="ARBA00023288"/>
    </source>
</evidence>
<comment type="similarity">
    <text evidence="9">Belongs to the DHHC palmitoyltransferase family. ERF2/ZDHHC9 subfamily.</text>
</comment>
<comment type="subcellular location">
    <subcellularLocation>
        <location evidence="1">Endomembrane system</location>
        <topology evidence="1">Multi-pass membrane protein</topology>
    </subcellularLocation>
</comment>
<feature type="region of interest" description="Disordered" evidence="12">
    <location>
        <begin position="1"/>
        <end position="273"/>
    </location>
</feature>
<evidence type="ECO:0000256" key="3">
    <source>
        <dbReference type="ARBA" id="ARBA00022692"/>
    </source>
</evidence>
<evidence type="ECO:0000313" key="15">
    <source>
        <dbReference type="Proteomes" id="UP000267821"/>
    </source>
</evidence>
<feature type="transmembrane region" description="Helical" evidence="11">
    <location>
        <begin position="335"/>
        <end position="356"/>
    </location>
</feature>
<feature type="compositionally biased region" description="Polar residues" evidence="12">
    <location>
        <begin position="118"/>
        <end position="137"/>
    </location>
</feature>
<sequence>MNNPGSPRSSFLNPSSPPQHHGLPLSLAEVDEEHDGQSVISSRMTDVDTRTDGGSEPIGLDLAPGRISQRNSAQPAIRTRFSVGDPQADTFSRPSTAASSTARQWTNLPPSRRGFTPSIRNRPTSSASRTHVPSLTSHAFYRPMSSAKLQAQRSKMKEDQEAEQSRLGLSTPVFGTDLNEDMYNRRTSFDPQNRRDTFSDSDGGNLSLQIGRGTSASPTGATLQSQSSVLPLHTPEEESQSPSYNATNMIGRADRADGESKSSKRKSSGSGKAIRMPVTRNFEHFQGNTNFFCWGRFQTANDLPMNILTAILLILPSGLFFGYSAQWLWNHVSPALPITYAYLFLLCLVSFVKASVSDPGIFPRNLHPLEGDDSDDLLSVPPTNTWARIRPPAKNLIPIEVPVKYCRTCRIWRPPRCHHCRVCDNCIETQDHHCVWLNNCVGRRNYRYFFTFVLTTTFLAFYILALSTTHIMLWKEKYGKSFSDAIGDLRVPFAMMLYGALAAPYPMALTGYHICLMARGETTREYLVGNKLPPQDRHRAYDQLSWFKNFVNVLCRPRPPTYVQLKNKYVPGDQRFEEHIRIGPMTDSTASASQDFEGVAEGGNRANEGRAEMVQRTVLQS</sequence>
<keyword evidence="5 11" id="KW-0472">Membrane</keyword>
<evidence type="ECO:0000256" key="8">
    <source>
        <dbReference type="ARBA" id="ARBA00023315"/>
    </source>
</evidence>
<evidence type="ECO:0000256" key="9">
    <source>
        <dbReference type="ARBA" id="ARBA00023463"/>
    </source>
</evidence>
<dbReference type="InParanoid" id="A0A3N4L9E4"/>
<feature type="compositionally biased region" description="Basic and acidic residues" evidence="12">
    <location>
        <begin position="182"/>
        <end position="198"/>
    </location>
</feature>
<dbReference type="GO" id="GO:0019706">
    <property type="term" value="F:protein-cysteine S-palmitoyltransferase activity"/>
    <property type="evidence" value="ECO:0007669"/>
    <property type="project" value="UniProtKB-EC"/>
</dbReference>
<dbReference type="OrthoDB" id="9909019at2759"/>
<dbReference type="GO" id="GO:0005794">
    <property type="term" value="C:Golgi apparatus"/>
    <property type="evidence" value="ECO:0007669"/>
    <property type="project" value="TreeGrafter"/>
</dbReference>
<dbReference type="PROSITE" id="PS50216">
    <property type="entry name" value="DHHC"/>
    <property type="match status" value="1"/>
</dbReference>
<evidence type="ECO:0000256" key="2">
    <source>
        <dbReference type="ARBA" id="ARBA00022679"/>
    </source>
</evidence>
<evidence type="ECO:0000256" key="11">
    <source>
        <dbReference type="RuleBase" id="RU079119"/>
    </source>
</evidence>
<dbReference type="PANTHER" id="PTHR22883">
    <property type="entry name" value="ZINC FINGER DHHC DOMAIN CONTAINING PROTEIN"/>
    <property type="match status" value="1"/>
</dbReference>
<dbReference type="AlphaFoldDB" id="A0A3N4L9E4"/>
<evidence type="ECO:0000259" key="13">
    <source>
        <dbReference type="Pfam" id="PF01529"/>
    </source>
</evidence>
<dbReference type="GO" id="GO:0006612">
    <property type="term" value="P:protein targeting to membrane"/>
    <property type="evidence" value="ECO:0007669"/>
    <property type="project" value="TreeGrafter"/>
</dbReference>
<feature type="transmembrane region" description="Helical" evidence="11">
    <location>
        <begin position="448"/>
        <end position="473"/>
    </location>
</feature>
<dbReference type="InterPro" id="IPR039859">
    <property type="entry name" value="PFA4/ZDH16/20/ERF2-like"/>
</dbReference>
<accession>A0A3N4L9E4</accession>
<evidence type="ECO:0000256" key="4">
    <source>
        <dbReference type="ARBA" id="ARBA00022989"/>
    </source>
</evidence>
<dbReference type="Proteomes" id="UP000267821">
    <property type="component" value="Unassembled WGS sequence"/>
</dbReference>
<comment type="catalytic activity">
    <reaction evidence="10 11">
        <text>L-cysteinyl-[protein] + hexadecanoyl-CoA = S-hexadecanoyl-L-cysteinyl-[protein] + CoA</text>
        <dbReference type="Rhea" id="RHEA:36683"/>
        <dbReference type="Rhea" id="RHEA-COMP:10131"/>
        <dbReference type="Rhea" id="RHEA-COMP:11032"/>
        <dbReference type="ChEBI" id="CHEBI:29950"/>
        <dbReference type="ChEBI" id="CHEBI:57287"/>
        <dbReference type="ChEBI" id="CHEBI:57379"/>
        <dbReference type="ChEBI" id="CHEBI:74151"/>
        <dbReference type="EC" id="2.3.1.225"/>
    </reaction>
</comment>
<reference evidence="14 15" key="1">
    <citation type="journal article" date="2018" name="Nat. Ecol. Evol.">
        <title>Pezizomycetes genomes reveal the molecular basis of ectomycorrhizal truffle lifestyle.</title>
        <authorList>
            <person name="Murat C."/>
            <person name="Payen T."/>
            <person name="Noel B."/>
            <person name="Kuo A."/>
            <person name="Morin E."/>
            <person name="Chen J."/>
            <person name="Kohler A."/>
            <person name="Krizsan K."/>
            <person name="Balestrini R."/>
            <person name="Da Silva C."/>
            <person name="Montanini B."/>
            <person name="Hainaut M."/>
            <person name="Levati E."/>
            <person name="Barry K.W."/>
            <person name="Belfiori B."/>
            <person name="Cichocki N."/>
            <person name="Clum A."/>
            <person name="Dockter R.B."/>
            <person name="Fauchery L."/>
            <person name="Guy J."/>
            <person name="Iotti M."/>
            <person name="Le Tacon F."/>
            <person name="Lindquist E.A."/>
            <person name="Lipzen A."/>
            <person name="Malagnac F."/>
            <person name="Mello A."/>
            <person name="Molinier V."/>
            <person name="Miyauchi S."/>
            <person name="Poulain J."/>
            <person name="Riccioni C."/>
            <person name="Rubini A."/>
            <person name="Sitrit Y."/>
            <person name="Splivallo R."/>
            <person name="Traeger S."/>
            <person name="Wang M."/>
            <person name="Zifcakova L."/>
            <person name="Wipf D."/>
            <person name="Zambonelli A."/>
            <person name="Paolocci F."/>
            <person name="Nowrousian M."/>
            <person name="Ottonello S."/>
            <person name="Baldrian P."/>
            <person name="Spatafora J.W."/>
            <person name="Henrissat B."/>
            <person name="Nagy L.G."/>
            <person name="Aury J.M."/>
            <person name="Wincker P."/>
            <person name="Grigoriev I.V."/>
            <person name="Bonfante P."/>
            <person name="Martin F.M."/>
        </authorList>
    </citation>
    <scope>NUCLEOTIDE SEQUENCE [LARGE SCALE GENOMIC DNA]</scope>
    <source>
        <strain evidence="14 15">ATCC MYA-4762</strain>
    </source>
</reference>
<keyword evidence="7" id="KW-0449">Lipoprotein</keyword>
<gene>
    <name evidence="14" type="ORF">L211DRAFT_842587</name>
</gene>
<organism evidence="14 15">
    <name type="scientific">Terfezia boudieri ATCC MYA-4762</name>
    <dbReference type="NCBI Taxonomy" id="1051890"/>
    <lineage>
        <taxon>Eukaryota</taxon>
        <taxon>Fungi</taxon>
        <taxon>Dikarya</taxon>
        <taxon>Ascomycota</taxon>
        <taxon>Pezizomycotina</taxon>
        <taxon>Pezizomycetes</taxon>
        <taxon>Pezizales</taxon>
        <taxon>Pezizaceae</taxon>
        <taxon>Terfezia</taxon>
    </lineage>
</organism>
<evidence type="ECO:0000256" key="10">
    <source>
        <dbReference type="ARBA" id="ARBA00048048"/>
    </source>
</evidence>
<evidence type="ECO:0000256" key="12">
    <source>
        <dbReference type="SAM" id="MobiDB-lite"/>
    </source>
</evidence>